<dbReference type="RefSeq" id="WP_012863030.1">
    <property type="nucleotide sequence ID" value="NC_013517.1"/>
</dbReference>
<dbReference type="Gene3D" id="1.10.10.10">
    <property type="entry name" value="Winged helix-like DNA-binding domain superfamily/Winged helix DNA-binding domain"/>
    <property type="match status" value="1"/>
</dbReference>
<dbReference type="GO" id="GO:0005829">
    <property type="term" value="C:cytosol"/>
    <property type="evidence" value="ECO:0007669"/>
    <property type="project" value="TreeGrafter"/>
</dbReference>
<accession>D1ARG2</accession>
<dbReference type="PANTHER" id="PTHR33221:SF15">
    <property type="entry name" value="HTH-TYPE TRANSCRIPTIONAL REGULATOR YWGB-RELATED"/>
    <property type="match status" value="1"/>
</dbReference>
<dbReference type="EMBL" id="CP001739">
    <property type="protein sequence ID" value="ACZ10448.1"/>
    <property type="molecule type" value="Genomic_DNA"/>
</dbReference>
<proteinExistence type="predicted"/>
<gene>
    <name evidence="1" type="ordered locus">Sterm_3614</name>
</gene>
<dbReference type="PROSITE" id="PS51197">
    <property type="entry name" value="HTH_RRF2_2"/>
    <property type="match status" value="1"/>
</dbReference>
<dbReference type="STRING" id="526218.Sterm_3614"/>
<sequence length="137" mass="14889">MKISSRFSVAIHILVLLECGKDKIFTSEFIAGSVNTNPVVIRRIMGKLKEAGLIDVKSGTGGAHLLKAPEEISLYDVYKAGEVVSAGELFSIHEHPNTDCPVGAKIQGVLEIFLLKAQEAMEQVLKDTSIKDILEIL</sequence>
<dbReference type="InterPro" id="IPR036388">
    <property type="entry name" value="WH-like_DNA-bd_sf"/>
</dbReference>
<dbReference type="Pfam" id="PF02082">
    <property type="entry name" value="Rrf2"/>
    <property type="match status" value="1"/>
</dbReference>
<keyword evidence="2" id="KW-1185">Reference proteome</keyword>
<dbReference type="KEGG" id="str:Sterm_3614"/>
<dbReference type="InterPro" id="IPR000944">
    <property type="entry name" value="Tscrpt_reg_Rrf2"/>
</dbReference>
<dbReference type="GO" id="GO:0003700">
    <property type="term" value="F:DNA-binding transcription factor activity"/>
    <property type="evidence" value="ECO:0007669"/>
    <property type="project" value="TreeGrafter"/>
</dbReference>
<dbReference type="PANTHER" id="PTHR33221">
    <property type="entry name" value="WINGED HELIX-TURN-HELIX TRANSCRIPTIONAL REGULATOR, RRF2 FAMILY"/>
    <property type="match status" value="1"/>
</dbReference>
<evidence type="ECO:0000313" key="2">
    <source>
        <dbReference type="Proteomes" id="UP000000845"/>
    </source>
</evidence>
<dbReference type="InterPro" id="IPR036390">
    <property type="entry name" value="WH_DNA-bd_sf"/>
</dbReference>
<dbReference type="AlphaFoldDB" id="D1ARG2"/>
<dbReference type="Proteomes" id="UP000000845">
    <property type="component" value="Chromosome"/>
</dbReference>
<dbReference type="HOGENOM" id="CLU_107144_4_2_0"/>
<reference evidence="2" key="1">
    <citation type="submission" date="2009-09" db="EMBL/GenBank/DDBJ databases">
        <title>The complete chromosome of Sebaldella termitidis ATCC 33386.</title>
        <authorList>
            <consortium name="US DOE Joint Genome Institute (JGI-PGF)"/>
            <person name="Lucas S."/>
            <person name="Copeland A."/>
            <person name="Lapidus A."/>
            <person name="Glavina del Rio T."/>
            <person name="Dalin E."/>
            <person name="Tice H."/>
            <person name="Bruce D."/>
            <person name="Goodwin L."/>
            <person name="Pitluck S."/>
            <person name="Kyrpides N."/>
            <person name="Mavromatis K."/>
            <person name="Ivanova N."/>
            <person name="Mikhailova N."/>
            <person name="Sims D."/>
            <person name="Meincke L."/>
            <person name="Brettin T."/>
            <person name="Detter J.C."/>
            <person name="Han C."/>
            <person name="Larimer F."/>
            <person name="Land M."/>
            <person name="Hauser L."/>
            <person name="Markowitz V."/>
            <person name="Cheng J.F."/>
            <person name="Hugenholtz P."/>
            <person name="Woyke T."/>
            <person name="Wu D."/>
            <person name="Eisen J.A."/>
        </authorList>
    </citation>
    <scope>NUCLEOTIDE SEQUENCE [LARGE SCALE GENOMIC DNA]</scope>
    <source>
        <strain evidence="2">ATCC 33386 / NCTC 11300</strain>
    </source>
</reference>
<reference evidence="1 2" key="2">
    <citation type="journal article" date="2010" name="Stand. Genomic Sci.">
        <title>Complete genome sequence of Sebaldella termitidis type strain (NCTC 11300).</title>
        <authorList>
            <person name="Harmon-Smith M."/>
            <person name="Celia L."/>
            <person name="Chertkov O."/>
            <person name="Lapidus A."/>
            <person name="Copeland A."/>
            <person name="Glavina Del Rio T."/>
            <person name="Nolan M."/>
            <person name="Lucas S."/>
            <person name="Tice H."/>
            <person name="Cheng J.F."/>
            <person name="Han C."/>
            <person name="Detter J.C."/>
            <person name="Bruce D."/>
            <person name="Goodwin L."/>
            <person name="Pitluck S."/>
            <person name="Pati A."/>
            <person name="Liolios K."/>
            <person name="Ivanova N."/>
            <person name="Mavromatis K."/>
            <person name="Mikhailova N."/>
            <person name="Chen A."/>
            <person name="Palaniappan K."/>
            <person name="Land M."/>
            <person name="Hauser L."/>
            <person name="Chang Y.J."/>
            <person name="Jeffries C.D."/>
            <person name="Brettin T."/>
            <person name="Goker M."/>
            <person name="Beck B."/>
            <person name="Bristow J."/>
            <person name="Eisen J.A."/>
            <person name="Markowitz V."/>
            <person name="Hugenholtz P."/>
            <person name="Kyrpides N.C."/>
            <person name="Klenk H.P."/>
            <person name="Chen F."/>
        </authorList>
    </citation>
    <scope>NUCLEOTIDE SEQUENCE [LARGE SCALE GENOMIC DNA]</scope>
    <source>
        <strain evidence="2">ATCC 33386 / NCTC 11300</strain>
    </source>
</reference>
<name>D1ARG2_SEBTE</name>
<organism evidence="1 2">
    <name type="scientific">Sebaldella termitidis (strain ATCC 33386 / NCTC 11300)</name>
    <dbReference type="NCBI Taxonomy" id="526218"/>
    <lineage>
        <taxon>Bacteria</taxon>
        <taxon>Fusobacteriati</taxon>
        <taxon>Fusobacteriota</taxon>
        <taxon>Fusobacteriia</taxon>
        <taxon>Fusobacteriales</taxon>
        <taxon>Leptotrichiaceae</taxon>
        <taxon>Sebaldella</taxon>
    </lineage>
</organism>
<protein>
    <submittedName>
        <fullName evidence="1">Transcriptional regulator, BadM/Rrf2 family</fullName>
    </submittedName>
</protein>
<evidence type="ECO:0000313" key="1">
    <source>
        <dbReference type="EMBL" id="ACZ10448.1"/>
    </source>
</evidence>
<dbReference type="eggNOG" id="COG1959">
    <property type="taxonomic scope" value="Bacteria"/>
</dbReference>
<dbReference type="SUPFAM" id="SSF46785">
    <property type="entry name" value="Winged helix' DNA-binding domain"/>
    <property type="match status" value="1"/>
</dbReference>
<dbReference type="FunFam" id="1.10.10.10:FF:000138">
    <property type="entry name" value="Rrf2 family transcriptional regulator"/>
    <property type="match status" value="1"/>
</dbReference>